<dbReference type="AlphaFoldDB" id="A0AAE3E301"/>
<evidence type="ECO:0000313" key="2">
    <source>
        <dbReference type="Proteomes" id="UP001198200"/>
    </source>
</evidence>
<proteinExistence type="predicted"/>
<keyword evidence="2" id="KW-1185">Reference proteome</keyword>
<dbReference type="EMBL" id="JAJEQN010000008">
    <property type="protein sequence ID" value="MCC2220921.1"/>
    <property type="molecule type" value="Genomic_DNA"/>
</dbReference>
<dbReference type="Proteomes" id="UP001198200">
    <property type="component" value="Unassembled WGS sequence"/>
</dbReference>
<name>A0AAE3E301_9FIRM</name>
<organism evidence="1 2">
    <name type="scientific">Anthropogastromicrobium aceti</name>
    <dbReference type="NCBI Taxonomy" id="2981768"/>
    <lineage>
        <taxon>Bacteria</taxon>
        <taxon>Bacillati</taxon>
        <taxon>Bacillota</taxon>
        <taxon>Clostridia</taxon>
        <taxon>Lachnospirales</taxon>
        <taxon>Lachnospiraceae</taxon>
        <taxon>Anthropogastromicrobium</taxon>
    </lineage>
</organism>
<accession>A0AAE3E301</accession>
<reference evidence="1 2" key="1">
    <citation type="submission" date="2021-10" db="EMBL/GenBank/DDBJ databases">
        <title>Anaerobic single-cell dispensing facilitates the cultivation of human gut bacteria.</title>
        <authorList>
            <person name="Afrizal A."/>
        </authorList>
    </citation>
    <scope>NUCLEOTIDE SEQUENCE [LARGE SCALE GENOMIC DNA]</scope>
    <source>
        <strain evidence="1 2">CLA-AA-H224</strain>
    </source>
</reference>
<evidence type="ECO:0000313" key="1">
    <source>
        <dbReference type="EMBL" id="MCC2220921.1"/>
    </source>
</evidence>
<dbReference type="RefSeq" id="WP_308731348.1">
    <property type="nucleotide sequence ID" value="NZ_JAJEQN010000008.1"/>
</dbReference>
<comment type="caution">
    <text evidence="1">The sequence shown here is derived from an EMBL/GenBank/DDBJ whole genome shotgun (WGS) entry which is preliminary data.</text>
</comment>
<gene>
    <name evidence="1" type="ORF">LKD48_04560</name>
</gene>
<protein>
    <submittedName>
        <fullName evidence="1">Uncharacterized protein</fullName>
    </submittedName>
</protein>
<sequence length="256" mass="29549">MNKNDIFNLNPHVIRYAEETLGAKYIPYADVNDQFGEKENKFLEFVTKKLKYPIGYFLKNDLHANMSNYYIPNTCHIVAIKEIPQNEIALLEICHELGHCYLGTVGYPYVIGDEKIPAYYKTIASNVIQDPLINKILFSYKMDVVNYMLKAIQAQVGQLVQCPDEKNLSTLDHHYFKCLLIEKLLEWRIIHNAIPNSFETVAKNKMPIILKESKDFVKRMDIVGTGKPQKCNMLLSELLSENGVSDILEVTDIWRN</sequence>